<accession>A0A841JXN5</accession>
<evidence type="ECO:0000313" key="1">
    <source>
        <dbReference type="EMBL" id="MBB6145187.1"/>
    </source>
</evidence>
<comment type="caution">
    <text evidence="1">The sequence shown here is derived from an EMBL/GenBank/DDBJ whole genome shotgun (WGS) entry which is preliminary data.</text>
</comment>
<organism evidence="1 2">
    <name type="scientific">Silvibacterium bohemicum</name>
    <dbReference type="NCBI Taxonomy" id="1577686"/>
    <lineage>
        <taxon>Bacteria</taxon>
        <taxon>Pseudomonadati</taxon>
        <taxon>Acidobacteriota</taxon>
        <taxon>Terriglobia</taxon>
        <taxon>Terriglobales</taxon>
        <taxon>Acidobacteriaceae</taxon>
        <taxon>Silvibacterium</taxon>
    </lineage>
</organism>
<protein>
    <submittedName>
        <fullName evidence="1">Uncharacterized protein</fullName>
    </submittedName>
</protein>
<evidence type="ECO:0000313" key="2">
    <source>
        <dbReference type="Proteomes" id="UP000538666"/>
    </source>
</evidence>
<proteinExistence type="predicted"/>
<reference evidence="1 2" key="1">
    <citation type="submission" date="2020-08" db="EMBL/GenBank/DDBJ databases">
        <title>Genomic Encyclopedia of Type Strains, Phase IV (KMG-IV): sequencing the most valuable type-strain genomes for metagenomic binning, comparative biology and taxonomic classification.</title>
        <authorList>
            <person name="Goeker M."/>
        </authorList>
    </citation>
    <scope>NUCLEOTIDE SEQUENCE [LARGE SCALE GENOMIC DNA]</scope>
    <source>
        <strain evidence="1 2">DSM 103733</strain>
    </source>
</reference>
<name>A0A841JXN5_9BACT</name>
<gene>
    <name evidence="1" type="ORF">HNQ77_003145</name>
</gene>
<dbReference type="RefSeq" id="WP_156186156.1">
    <property type="nucleotide sequence ID" value="NZ_JACHEK010000006.1"/>
</dbReference>
<keyword evidence="2" id="KW-1185">Reference proteome</keyword>
<dbReference type="AlphaFoldDB" id="A0A841JXN5"/>
<sequence>MKTSLMFLALLFGQLVTSQDKPVIHLQPHSGSIDLLDGGKRVDLINAPPTVHLPHPPPKLDLDGNLWAVDVKNLGPKSVTVLGDNQFSVIVNVNQTVHIHSNGSVFTLKP</sequence>
<dbReference type="Proteomes" id="UP000538666">
    <property type="component" value="Unassembled WGS sequence"/>
</dbReference>
<dbReference type="EMBL" id="JACHEK010000006">
    <property type="protein sequence ID" value="MBB6145187.1"/>
    <property type="molecule type" value="Genomic_DNA"/>
</dbReference>